<dbReference type="KEGG" id="ame:113219371"/>
<protein>
    <submittedName>
        <fullName evidence="4">Uncharacterized protein LOC113219371</fullName>
    </submittedName>
</protein>
<dbReference type="Proteomes" id="UP000005203">
    <property type="component" value="Unplaced"/>
</dbReference>
<feature type="domain" description="Mos1 transposase HTH" evidence="1">
    <location>
        <begin position="22"/>
        <end position="49"/>
    </location>
</feature>
<dbReference type="GeneID" id="113219371"/>
<sequence>MPYSNPIHPNTLVQCDSENDTGNICIVYRNDAITITTIPNWFKRYRAGNFDLKNEGTYSPATTNIDLIKAMLVENPRYNISKCIENVLDLRTIDLQLSQSLDFTRRKFFYPFVDIEKKKEIMRERDRHIDIHIDQNGSDITQ</sequence>
<keyword evidence="3" id="KW-1185">Reference proteome</keyword>
<dbReference type="RefSeq" id="XP_026301782.1">
    <property type="nucleotide sequence ID" value="XM_026445997.1"/>
</dbReference>
<evidence type="ECO:0000313" key="2">
    <source>
        <dbReference type="EnsemblMetazoa" id="XP_026301782"/>
    </source>
</evidence>
<dbReference type="OrthoDB" id="10032414at2759"/>
<proteinExistence type="predicted"/>
<accession>A0A7M7MWC3</accession>
<dbReference type="InterPro" id="IPR041426">
    <property type="entry name" value="Mos1_HTH"/>
</dbReference>
<evidence type="ECO:0000313" key="4">
    <source>
        <dbReference type="RefSeq" id="XP_026301782.1"/>
    </source>
</evidence>
<dbReference type="Pfam" id="PF17906">
    <property type="entry name" value="HTH_48"/>
    <property type="match status" value="1"/>
</dbReference>
<evidence type="ECO:0000313" key="3">
    <source>
        <dbReference type="Proteomes" id="UP000005203"/>
    </source>
</evidence>
<gene>
    <name evidence="4" type="primary">LOC113219371</name>
</gene>
<accession>A0A8B8HCM4</accession>
<dbReference type="AlphaFoldDB" id="A0A7M7MWC3"/>
<name>A0A7M7MWC3_APIME</name>
<reference evidence="2" key="1">
    <citation type="submission" date="2021-01" db="UniProtKB">
        <authorList>
            <consortium name="EnsemblMetazoa"/>
        </authorList>
    </citation>
    <scope>IDENTIFICATION</scope>
    <source>
        <strain evidence="2">DH4</strain>
    </source>
</reference>
<dbReference type="EnsemblMetazoa" id="XM_026445997">
    <property type="protein sequence ID" value="XP_026301782"/>
    <property type="gene ID" value="LOC113219371"/>
</dbReference>
<evidence type="ECO:0000259" key="1">
    <source>
        <dbReference type="Pfam" id="PF17906"/>
    </source>
</evidence>
<reference evidence="4" key="2">
    <citation type="submission" date="2025-04" db="UniProtKB">
        <authorList>
            <consortium name="RefSeq"/>
        </authorList>
    </citation>
    <scope>IDENTIFICATION</scope>
    <source>
        <strain evidence="4">DH4</strain>
        <tissue evidence="4">Whole body</tissue>
    </source>
</reference>
<organism evidence="2">
    <name type="scientific">Apis mellifera</name>
    <name type="common">Honeybee</name>
    <dbReference type="NCBI Taxonomy" id="7460"/>
    <lineage>
        <taxon>Eukaryota</taxon>
        <taxon>Metazoa</taxon>
        <taxon>Ecdysozoa</taxon>
        <taxon>Arthropoda</taxon>
        <taxon>Hexapoda</taxon>
        <taxon>Insecta</taxon>
        <taxon>Pterygota</taxon>
        <taxon>Neoptera</taxon>
        <taxon>Endopterygota</taxon>
        <taxon>Hymenoptera</taxon>
        <taxon>Apocrita</taxon>
        <taxon>Aculeata</taxon>
        <taxon>Apoidea</taxon>
        <taxon>Anthophila</taxon>
        <taxon>Apidae</taxon>
        <taxon>Apis</taxon>
    </lineage>
</organism>